<dbReference type="InterPro" id="IPR027417">
    <property type="entry name" value="P-loop_NTPase"/>
</dbReference>
<dbReference type="SUPFAM" id="SSF52540">
    <property type="entry name" value="P-loop containing nucleoside triphosphate hydrolases"/>
    <property type="match status" value="1"/>
</dbReference>
<reference evidence="15 16" key="1">
    <citation type="submission" date="2022-05" db="EMBL/GenBank/DDBJ databases">
        <title>A multi-omics perspective on studying reproductive biology in Daphnia sinensis.</title>
        <authorList>
            <person name="Jia J."/>
        </authorList>
    </citation>
    <scope>NUCLEOTIDE SEQUENCE [LARGE SCALE GENOMIC DNA]</scope>
    <source>
        <strain evidence="15 16">WSL</strain>
    </source>
</reference>
<evidence type="ECO:0000256" key="5">
    <source>
        <dbReference type="ARBA" id="ARBA00022763"/>
    </source>
</evidence>
<dbReference type="SMART" id="SM00534">
    <property type="entry name" value="MUTSac"/>
    <property type="match status" value="1"/>
</dbReference>
<dbReference type="InterPro" id="IPR036187">
    <property type="entry name" value="DNA_mismatch_repair_MutS_sf"/>
</dbReference>
<dbReference type="PROSITE" id="PS00486">
    <property type="entry name" value="DNA_MISMATCH_REPAIR_2"/>
    <property type="match status" value="1"/>
</dbReference>
<sequence>MASSVNVPEIPQDQGFISFYGNLPEKHATTLRFFDRGDYFTLHGQDALLASRDYFKTHSVVKMLGYGAKKLESVVLNKSHFENFAREVLLVKHYCIEIYTGSKSDWSLQYQASPGNLTQVEDLIFGSTDITSQVGILAFKIGPENQVGCSYIDTYARKFLVAQFADNDAFSNLESLIVQLSPKEVLIPPGDAYVPAKVVLNRHGLLVNESKKAEFSSAETVRLLNRLLRFKKGQQESAATLPEVDLEHSMAALAALVKHLDLMADETNFGQYSLLSFDFTQYMRLDSAASAALHLTSYGSESSIMLTAKSGAPRTIAALLNKCRTSGGQRLLAQWIKQPLTDKNRIERRLDIVETFVNNVQLRQTITEDHLRRMPDYQRLAKKLQKAKANLQDLFKLYLGLVRLPVLVDCLLEHDGEHSAVILAVLIQPLRNANEKLVKLKELVETTIDLKQADQGEFIIKADFDDQLGELKKELDESGWKAEGILSRVASDLKLDTSKSVKLESNAQIGYYFRVTLKDEKNLRNNRNYHTIDTNKGGVRFRNSALEEVNEVYLRVRREYEQQQSSVVKEILSVAAGYVEPLQSLNDALSQLDVLTSFAVCSISAPIPYVRPTILEKGSGNIELIQVRHPCMELQDGVNFIPNDAVFEKDGHRFYIITGPNMGGKSTYLRSVGVAVLMAQVGCFVAASSATISIVDAILARVGAGDCHLKGVSTFMAEMIETANIIRTATKDSLVIIDELGRGTSTFDGFGLAWAIAEHIAVNIQPCALFATHFHELTALADEVPSVDNLHVTALTGDNTFTLLYRIQPGSCDQSFGLHVAEMVHFPQEVLQTAQMKAKELEAIKPNYNGNGCDEPTSKRRRSDAGESDTMMRNYLERAKTILEKKNDVNCEEMQELRKEIMQTTDPFIRNVLNM</sequence>
<evidence type="ECO:0000256" key="1">
    <source>
        <dbReference type="ARBA" id="ARBA00004123"/>
    </source>
</evidence>
<evidence type="ECO:0000256" key="13">
    <source>
        <dbReference type="SAM" id="MobiDB-lite"/>
    </source>
</evidence>
<keyword evidence="5 12" id="KW-0227">DNA damage</keyword>
<dbReference type="InterPro" id="IPR007860">
    <property type="entry name" value="DNA_mmatch_repair_MutS_con_dom"/>
</dbReference>
<dbReference type="GO" id="GO:0006312">
    <property type="term" value="P:mitotic recombination"/>
    <property type="evidence" value="ECO:0007669"/>
    <property type="project" value="TreeGrafter"/>
</dbReference>
<dbReference type="NCBIfam" id="NF003810">
    <property type="entry name" value="PRK05399.1"/>
    <property type="match status" value="1"/>
</dbReference>
<dbReference type="InterPro" id="IPR007695">
    <property type="entry name" value="DNA_mismatch_repair_MutS-lik_N"/>
</dbReference>
<comment type="subcellular location">
    <subcellularLocation>
        <location evidence="1">Nucleus</location>
    </subcellularLocation>
</comment>
<dbReference type="Pfam" id="PF05190">
    <property type="entry name" value="MutS_IV"/>
    <property type="match status" value="1"/>
</dbReference>
<dbReference type="GO" id="GO:0005524">
    <property type="term" value="F:ATP binding"/>
    <property type="evidence" value="ECO:0007669"/>
    <property type="project" value="UniProtKB-KW"/>
</dbReference>
<dbReference type="SUPFAM" id="SSF53150">
    <property type="entry name" value="DNA repair protein MutS, domain II"/>
    <property type="match status" value="1"/>
</dbReference>
<evidence type="ECO:0000256" key="9">
    <source>
        <dbReference type="ARBA" id="ARBA00023242"/>
    </source>
</evidence>
<dbReference type="GO" id="GO:0032301">
    <property type="term" value="C:MutSalpha complex"/>
    <property type="evidence" value="ECO:0007669"/>
    <property type="project" value="TreeGrafter"/>
</dbReference>
<dbReference type="Gene3D" id="1.10.1420.10">
    <property type="match status" value="2"/>
</dbReference>
<evidence type="ECO:0000256" key="3">
    <source>
        <dbReference type="ARBA" id="ARBA00019549"/>
    </source>
</evidence>
<dbReference type="SUPFAM" id="SSF48334">
    <property type="entry name" value="DNA repair protein MutS, domain III"/>
    <property type="match status" value="1"/>
</dbReference>
<evidence type="ECO:0000256" key="11">
    <source>
        <dbReference type="ARBA" id="ARBA00073545"/>
    </source>
</evidence>
<evidence type="ECO:0000313" key="16">
    <source>
        <dbReference type="Proteomes" id="UP000820818"/>
    </source>
</evidence>
<dbReference type="Pfam" id="PF01624">
    <property type="entry name" value="MutS_I"/>
    <property type="match status" value="1"/>
</dbReference>
<keyword evidence="16" id="KW-1185">Reference proteome</keyword>
<dbReference type="InterPro" id="IPR045076">
    <property type="entry name" value="MutS"/>
</dbReference>
<dbReference type="AlphaFoldDB" id="A0AAD5LC76"/>
<evidence type="ECO:0000256" key="10">
    <source>
        <dbReference type="ARBA" id="ARBA00029795"/>
    </source>
</evidence>
<dbReference type="InterPro" id="IPR011184">
    <property type="entry name" value="DNA_mismatch_repair_Msh2"/>
</dbReference>
<evidence type="ECO:0000313" key="15">
    <source>
        <dbReference type="EMBL" id="KAI9559220.1"/>
    </source>
</evidence>
<dbReference type="PANTHER" id="PTHR11361:SF35">
    <property type="entry name" value="DNA MISMATCH REPAIR PROTEIN MSH2"/>
    <property type="match status" value="1"/>
</dbReference>
<accession>A0AAD5LC76</accession>
<dbReference type="InterPro" id="IPR036678">
    <property type="entry name" value="MutS_con_dom_sf"/>
</dbReference>
<protein>
    <recommendedName>
        <fullName evidence="11">DNA mismatch repair protein MSH2</fullName>
    </recommendedName>
    <alternativeName>
        <fullName evidence="3">DNA mismatch repair protein Msh2</fullName>
    </alternativeName>
    <alternativeName>
        <fullName evidence="10">MutS protein homolog 2</fullName>
    </alternativeName>
</protein>
<dbReference type="Gene3D" id="3.40.1170.10">
    <property type="entry name" value="DNA repair protein MutS, domain I"/>
    <property type="match status" value="1"/>
</dbReference>
<dbReference type="PANTHER" id="PTHR11361">
    <property type="entry name" value="DNA MISMATCH REPAIR PROTEIN MUTS FAMILY MEMBER"/>
    <property type="match status" value="1"/>
</dbReference>
<comment type="caution">
    <text evidence="15">The sequence shown here is derived from an EMBL/GenBank/DDBJ whole genome shotgun (WGS) entry which is preliminary data.</text>
</comment>
<dbReference type="InterPro" id="IPR000432">
    <property type="entry name" value="DNA_mismatch_repair_MutS_C"/>
</dbReference>
<evidence type="ECO:0000256" key="2">
    <source>
        <dbReference type="ARBA" id="ARBA00006271"/>
    </source>
</evidence>
<feature type="region of interest" description="Disordered" evidence="13">
    <location>
        <begin position="847"/>
        <end position="870"/>
    </location>
</feature>
<keyword evidence="4 12" id="KW-0547">Nucleotide-binding</keyword>
<dbReference type="FunFam" id="3.30.420.110:FF:000002">
    <property type="entry name" value="DNA mismatch repair protein"/>
    <property type="match status" value="1"/>
</dbReference>
<dbReference type="InterPro" id="IPR032642">
    <property type="entry name" value="Msh2_ATP-bd"/>
</dbReference>
<evidence type="ECO:0000256" key="12">
    <source>
        <dbReference type="RuleBase" id="RU003756"/>
    </source>
</evidence>
<feature type="domain" description="DNA mismatch repair proteins mutS family" evidence="14">
    <location>
        <begin position="733"/>
        <end position="749"/>
    </location>
</feature>
<organism evidence="15 16">
    <name type="scientific">Daphnia sinensis</name>
    <dbReference type="NCBI Taxonomy" id="1820382"/>
    <lineage>
        <taxon>Eukaryota</taxon>
        <taxon>Metazoa</taxon>
        <taxon>Ecdysozoa</taxon>
        <taxon>Arthropoda</taxon>
        <taxon>Crustacea</taxon>
        <taxon>Branchiopoda</taxon>
        <taxon>Diplostraca</taxon>
        <taxon>Cladocera</taxon>
        <taxon>Anomopoda</taxon>
        <taxon>Daphniidae</taxon>
        <taxon>Daphnia</taxon>
        <taxon>Daphnia similis group</taxon>
    </lineage>
</organism>
<dbReference type="SMART" id="SM00533">
    <property type="entry name" value="MUTSd"/>
    <property type="match status" value="1"/>
</dbReference>
<dbReference type="FunFam" id="3.40.50.300:FF:006104">
    <property type="entry name" value="Mismatch repair ATPase Msh2"/>
    <property type="match status" value="1"/>
</dbReference>
<dbReference type="EMBL" id="WJBH02000005">
    <property type="protein sequence ID" value="KAI9559220.1"/>
    <property type="molecule type" value="Genomic_DNA"/>
</dbReference>
<keyword evidence="8 12" id="KW-0234">DNA repair</keyword>
<dbReference type="Pfam" id="PF00488">
    <property type="entry name" value="MutS_V"/>
    <property type="match status" value="1"/>
</dbReference>
<dbReference type="Pfam" id="PF05192">
    <property type="entry name" value="MutS_III"/>
    <property type="match status" value="1"/>
</dbReference>
<dbReference type="GO" id="GO:0030983">
    <property type="term" value="F:mismatched DNA binding"/>
    <property type="evidence" value="ECO:0007669"/>
    <property type="project" value="InterPro"/>
</dbReference>
<dbReference type="Proteomes" id="UP000820818">
    <property type="component" value="Linkage Group LG5"/>
</dbReference>
<keyword evidence="6" id="KW-0067">ATP-binding</keyword>
<dbReference type="FunFam" id="3.40.1170.10:FF:000003">
    <property type="entry name" value="DNA mismatch repair protein"/>
    <property type="match status" value="1"/>
</dbReference>
<proteinExistence type="inferred from homology"/>
<dbReference type="Gene3D" id="3.30.420.110">
    <property type="entry name" value="MutS, connector domain"/>
    <property type="match status" value="1"/>
</dbReference>
<evidence type="ECO:0000256" key="6">
    <source>
        <dbReference type="ARBA" id="ARBA00022840"/>
    </source>
</evidence>
<dbReference type="FunFam" id="1.10.1420.10:FF:000003">
    <property type="entry name" value="DNA mismatch repair protein"/>
    <property type="match status" value="1"/>
</dbReference>
<evidence type="ECO:0000256" key="4">
    <source>
        <dbReference type="ARBA" id="ARBA00022741"/>
    </source>
</evidence>
<evidence type="ECO:0000256" key="7">
    <source>
        <dbReference type="ARBA" id="ARBA00023125"/>
    </source>
</evidence>
<dbReference type="InterPro" id="IPR007696">
    <property type="entry name" value="DNA_mismatch_repair_MutS_core"/>
</dbReference>
<evidence type="ECO:0000259" key="14">
    <source>
        <dbReference type="PROSITE" id="PS00486"/>
    </source>
</evidence>
<dbReference type="Pfam" id="PF05188">
    <property type="entry name" value="MutS_II"/>
    <property type="match status" value="1"/>
</dbReference>
<name>A0AAD5LC76_9CRUS</name>
<gene>
    <name evidence="15" type="ORF">GHT06_016009</name>
</gene>
<dbReference type="InterPro" id="IPR007861">
    <property type="entry name" value="DNA_mismatch_repair_MutS_clamp"/>
</dbReference>
<dbReference type="CDD" id="cd03285">
    <property type="entry name" value="ABC_MSH2_euk"/>
    <property type="match status" value="1"/>
</dbReference>
<keyword evidence="7 12" id="KW-0238">DNA-binding</keyword>
<keyword evidence="9" id="KW-0539">Nucleus</keyword>
<dbReference type="GO" id="GO:0006298">
    <property type="term" value="P:mismatch repair"/>
    <property type="evidence" value="ECO:0007669"/>
    <property type="project" value="InterPro"/>
</dbReference>
<comment type="function">
    <text evidence="12">Component of the post-replicative DNA mismatch repair system (MMR).</text>
</comment>
<dbReference type="Gene3D" id="3.40.50.300">
    <property type="entry name" value="P-loop containing nucleotide triphosphate hydrolases"/>
    <property type="match status" value="1"/>
</dbReference>
<evidence type="ECO:0000256" key="8">
    <source>
        <dbReference type="ARBA" id="ARBA00023204"/>
    </source>
</evidence>
<comment type="similarity">
    <text evidence="2 12">Belongs to the DNA mismatch repair MutS family.</text>
</comment>
<dbReference type="InterPro" id="IPR016151">
    <property type="entry name" value="DNA_mismatch_repair_MutS_N"/>
</dbReference>
<dbReference type="GO" id="GO:0140664">
    <property type="term" value="F:ATP-dependent DNA damage sensor activity"/>
    <property type="evidence" value="ECO:0007669"/>
    <property type="project" value="InterPro"/>
</dbReference>
<dbReference type="PIRSF" id="PIRSF005813">
    <property type="entry name" value="MSH2"/>
    <property type="match status" value="1"/>
</dbReference>